<accession>A0A1F4VZR3</accession>
<gene>
    <name evidence="8" type="primary">greA</name>
    <name evidence="12" type="ORF">A2264_03345</name>
</gene>
<dbReference type="FunFam" id="1.10.287.180:FF:000001">
    <property type="entry name" value="Transcription elongation factor GreA"/>
    <property type="match status" value="1"/>
</dbReference>
<evidence type="ECO:0000256" key="6">
    <source>
        <dbReference type="ARBA" id="ARBA00024916"/>
    </source>
</evidence>
<feature type="domain" description="Transcription elongation factor GreA/GreB C-terminal" evidence="10">
    <location>
        <begin position="83"/>
        <end position="154"/>
    </location>
</feature>
<comment type="caution">
    <text evidence="12">The sequence shown here is derived from an EMBL/GenBank/DDBJ whole genome shotgun (WGS) entry which is preliminary data.</text>
</comment>
<evidence type="ECO:0000256" key="5">
    <source>
        <dbReference type="ARBA" id="ARBA00023163"/>
    </source>
</evidence>
<dbReference type="InterPro" id="IPR006359">
    <property type="entry name" value="Tscrpt_elong_fac_GreA"/>
</dbReference>
<dbReference type="Gene3D" id="3.10.50.30">
    <property type="entry name" value="Transcription elongation factor, GreA/GreB, C-terminal domain"/>
    <property type="match status" value="1"/>
</dbReference>
<evidence type="ECO:0000259" key="10">
    <source>
        <dbReference type="Pfam" id="PF01272"/>
    </source>
</evidence>
<keyword evidence="5 8" id="KW-0804">Transcription</keyword>
<dbReference type="GO" id="GO:0003677">
    <property type="term" value="F:DNA binding"/>
    <property type="evidence" value="ECO:0007669"/>
    <property type="project" value="UniProtKB-UniRule"/>
</dbReference>
<evidence type="ECO:0000256" key="1">
    <source>
        <dbReference type="ARBA" id="ARBA00008213"/>
    </source>
</evidence>
<dbReference type="PROSITE" id="PS00829">
    <property type="entry name" value="GREAB_1"/>
    <property type="match status" value="1"/>
</dbReference>
<dbReference type="GO" id="GO:0006354">
    <property type="term" value="P:DNA-templated transcription elongation"/>
    <property type="evidence" value="ECO:0007669"/>
    <property type="project" value="TreeGrafter"/>
</dbReference>
<evidence type="ECO:0000259" key="11">
    <source>
        <dbReference type="Pfam" id="PF03449"/>
    </source>
</evidence>
<evidence type="ECO:0000256" key="8">
    <source>
        <dbReference type="HAMAP-Rule" id="MF_00105"/>
    </source>
</evidence>
<dbReference type="InterPro" id="IPR001437">
    <property type="entry name" value="Tscrpt_elong_fac_GreA/B_C"/>
</dbReference>
<comment type="function">
    <text evidence="6 8 9">Necessary for efficient RNA polymerase transcription elongation past template-encoded arresting sites. The arresting sites in DNA have the property of trapping a certain fraction of elongating RNA polymerases that pass through, resulting in locked ternary complexes. Cleavage of the nascent transcript by cleavage factors such as GreA or GreB allows the resumption of elongation from the new 3'terminus. GreA releases sequences of 2 to 3 nucleotides.</text>
</comment>
<dbReference type="NCBIfam" id="TIGR01462">
    <property type="entry name" value="greA"/>
    <property type="match status" value="1"/>
</dbReference>
<organism evidence="12 13">
    <name type="scientific">candidate division WWE3 bacterium RIFOXYA2_FULL_46_9</name>
    <dbReference type="NCBI Taxonomy" id="1802636"/>
    <lineage>
        <taxon>Bacteria</taxon>
        <taxon>Katanobacteria</taxon>
    </lineage>
</organism>
<evidence type="ECO:0000313" key="13">
    <source>
        <dbReference type="Proteomes" id="UP000176614"/>
    </source>
</evidence>
<keyword evidence="4 8" id="KW-0238">DNA-binding</keyword>
<dbReference type="InterPro" id="IPR023459">
    <property type="entry name" value="Tscrpt_elong_fac_GreA/B_fam"/>
</dbReference>
<dbReference type="HAMAP" id="MF_00105">
    <property type="entry name" value="GreA_GreB"/>
    <property type="match status" value="1"/>
</dbReference>
<comment type="similarity">
    <text evidence="1 8 9">Belongs to the GreA/GreB family.</text>
</comment>
<dbReference type="Pfam" id="PF03449">
    <property type="entry name" value="GreA_GreB_N"/>
    <property type="match status" value="1"/>
</dbReference>
<evidence type="ECO:0000256" key="9">
    <source>
        <dbReference type="RuleBase" id="RU000556"/>
    </source>
</evidence>
<dbReference type="Gene3D" id="1.10.287.180">
    <property type="entry name" value="Transcription elongation factor, GreA/GreB, N-terminal domain"/>
    <property type="match status" value="1"/>
</dbReference>
<reference evidence="12 13" key="1">
    <citation type="journal article" date="2016" name="Nat. Commun.">
        <title>Thousands of microbial genomes shed light on interconnected biogeochemical processes in an aquifer system.</title>
        <authorList>
            <person name="Anantharaman K."/>
            <person name="Brown C.T."/>
            <person name="Hug L.A."/>
            <person name="Sharon I."/>
            <person name="Castelle C.J."/>
            <person name="Probst A.J."/>
            <person name="Thomas B.C."/>
            <person name="Singh A."/>
            <person name="Wilkins M.J."/>
            <person name="Karaoz U."/>
            <person name="Brodie E.L."/>
            <person name="Williams K.H."/>
            <person name="Hubbard S.S."/>
            <person name="Banfield J.F."/>
        </authorList>
    </citation>
    <scope>NUCLEOTIDE SEQUENCE [LARGE SCALE GENOMIC DNA]</scope>
</reference>
<dbReference type="InterPro" id="IPR028624">
    <property type="entry name" value="Tscrpt_elong_fac_GreA/B"/>
</dbReference>
<protein>
    <recommendedName>
        <fullName evidence="2 8">Transcription elongation factor GreA</fullName>
    </recommendedName>
    <alternativeName>
        <fullName evidence="7 8">Transcript cleavage factor GreA</fullName>
    </alternativeName>
</protein>
<dbReference type="AlphaFoldDB" id="A0A1F4VZR3"/>
<dbReference type="InterPro" id="IPR018151">
    <property type="entry name" value="TF_GreA/GreB_CS"/>
</dbReference>
<dbReference type="EMBL" id="MEVT01000022">
    <property type="protein sequence ID" value="OGC62293.1"/>
    <property type="molecule type" value="Genomic_DNA"/>
</dbReference>
<name>A0A1F4VZR3_UNCKA</name>
<keyword evidence="3 8" id="KW-0805">Transcription regulation</keyword>
<evidence type="ECO:0000313" key="12">
    <source>
        <dbReference type="EMBL" id="OGC62293.1"/>
    </source>
</evidence>
<dbReference type="NCBIfam" id="NF001263">
    <property type="entry name" value="PRK00226.1-4"/>
    <property type="match status" value="1"/>
</dbReference>
<feature type="domain" description="Transcription elongation factor GreA/GreB N-terminal" evidence="11">
    <location>
        <begin position="8"/>
        <end position="77"/>
    </location>
</feature>
<dbReference type="PANTHER" id="PTHR30437">
    <property type="entry name" value="TRANSCRIPTION ELONGATION FACTOR GREA"/>
    <property type="match status" value="1"/>
</dbReference>
<dbReference type="PIRSF" id="PIRSF006092">
    <property type="entry name" value="GreA_GreB"/>
    <property type="match status" value="1"/>
</dbReference>
<evidence type="ECO:0000256" key="3">
    <source>
        <dbReference type="ARBA" id="ARBA00023015"/>
    </source>
</evidence>
<dbReference type="Pfam" id="PF01272">
    <property type="entry name" value="GreA_GreB"/>
    <property type="match status" value="1"/>
</dbReference>
<dbReference type="InterPro" id="IPR036953">
    <property type="entry name" value="GreA/GreB_C_sf"/>
</dbReference>
<dbReference type="PANTHER" id="PTHR30437:SF4">
    <property type="entry name" value="TRANSCRIPTION ELONGATION FACTOR GREA"/>
    <property type="match status" value="1"/>
</dbReference>
<dbReference type="InterPro" id="IPR036805">
    <property type="entry name" value="Tscrpt_elong_fac_GreA/B_N_sf"/>
</dbReference>
<evidence type="ECO:0000256" key="7">
    <source>
        <dbReference type="ARBA" id="ARBA00030776"/>
    </source>
</evidence>
<dbReference type="GO" id="GO:0070063">
    <property type="term" value="F:RNA polymerase binding"/>
    <property type="evidence" value="ECO:0007669"/>
    <property type="project" value="InterPro"/>
</dbReference>
<dbReference type="GO" id="GO:0032784">
    <property type="term" value="P:regulation of DNA-templated transcription elongation"/>
    <property type="evidence" value="ECO:0007669"/>
    <property type="project" value="UniProtKB-UniRule"/>
</dbReference>
<proteinExistence type="inferred from homology"/>
<sequence length="154" mass="16958">MDKNNKITLTKEGLDNLKKELQELIKIKQPEIAQKIKEAREMGDISENAAYDTAMQEKAYIEGRAAELEELIKSSSVANCSSDGTVCVGSKVLVHVDGTQEEFHIVGPPEANPMEKKISHESPLGSMLMGKKIGDKFEVEAPIGILTYTILKIK</sequence>
<dbReference type="InterPro" id="IPR022691">
    <property type="entry name" value="Tscrpt_elong_fac_GreA/B_N"/>
</dbReference>
<evidence type="ECO:0000256" key="4">
    <source>
        <dbReference type="ARBA" id="ARBA00023125"/>
    </source>
</evidence>
<dbReference type="Proteomes" id="UP000176614">
    <property type="component" value="Unassembled WGS sequence"/>
</dbReference>
<dbReference type="SUPFAM" id="SSF54534">
    <property type="entry name" value="FKBP-like"/>
    <property type="match status" value="1"/>
</dbReference>
<evidence type="ECO:0000256" key="2">
    <source>
        <dbReference type="ARBA" id="ARBA00013729"/>
    </source>
</evidence>
<dbReference type="SUPFAM" id="SSF46557">
    <property type="entry name" value="GreA transcript cleavage protein, N-terminal domain"/>
    <property type="match status" value="1"/>
</dbReference>